<dbReference type="PANTHER" id="PTHR18901">
    <property type="entry name" value="2-DEOXYGLUCOSE-6-PHOSPHATE PHOSPHATASE 2"/>
    <property type="match status" value="1"/>
</dbReference>
<dbReference type="InterPro" id="IPR006439">
    <property type="entry name" value="HAD-SF_hydro_IA"/>
</dbReference>
<dbReference type="Gene3D" id="1.10.150.240">
    <property type="entry name" value="Putative phosphatase, domain 2"/>
    <property type="match status" value="1"/>
</dbReference>
<dbReference type="STRING" id="142588.SAMN04488559_10478"/>
<dbReference type="SFLD" id="SFLDG01129">
    <property type="entry name" value="C1.5:_HAD__Beta-PGM__Phosphata"/>
    <property type="match status" value="1"/>
</dbReference>
<dbReference type="EMBL" id="FOHA01000004">
    <property type="protein sequence ID" value="SER72635.1"/>
    <property type="molecule type" value="Genomic_DNA"/>
</dbReference>
<dbReference type="NCBIfam" id="TIGR01509">
    <property type="entry name" value="HAD-SF-IA-v3"/>
    <property type="match status" value="1"/>
</dbReference>
<dbReference type="Pfam" id="PF13419">
    <property type="entry name" value="HAD_2"/>
    <property type="match status" value="1"/>
</dbReference>
<dbReference type="InterPro" id="IPR036412">
    <property type="entry name" value="HAD-like_sf"/>
</dbReference>
<sequence length="224" mass="24933">MKAGVELVIFDMDGLMFDTEAIALEAWKRMAADYALKDTEAFYRTLIGKSMKSFESSVKNEFGQDIPIDEWLATLHDHHHHIIKENGTLGKKKGLIDLLDYLKTQSVKIAVASSSKHDEVVANVNFEGIAHYFDFIIGGDEVHESKPNPEIFQRPCQHFGIAPENAMVLEDSINGFLAAQAAGIPLYFIPDLLAPTEAVKQGAYGIFDSLLAVKEYLSKNDDEK</sequence>
<dbReference type="PANTHER" id="PTHR18901:SF38">
    <property type="entry name" value="PSEUDOURIDINE-5'-PHOSPHATASE"/>
    <property type="match status" value="1"/>
</dbReference>
<dbReference type="SFLD" id="SFLDS00003">
    <property type="entry name" value="Haloacid_Dehalogenase"/>
    <property type="match status" value="1"/>
</dbReference>
<dbReference type="InterPro" id="IPR023214">
    <property type="entry name" value="HAD_sf"/>
</dbReference>
<dbReference type="RefSeq" id="WP_177165673.1">
    <property type="nucleotide sequence ID" value="NZ_FOHA01000004.1"/>
</dbReference>
<dbReference type="Proteomes" id="UP000198948">
    <property type="component" value="Unassembled WGS sequence"/>
</dbReference>
<dbReference type="InterPro" id="IPR023198">
    <property type="entry name" value="PGP-like_dom2"/>
</dbReference>
<reference evidence="1 2" key="1">
    <citation type="submission" date="2016-10" db="EMBL/GenBank/DDBJ databases">
        <authorList>
            <person name="de Groot N.N."/>
        </authorList>
    </citation>
    <scope>NUCLEOTIDE SEQUENCE [LARGE SCALE GENOMIC DNA]</scope>
    <source>
        <strain evidence="1 2">DSM 13760</strain>
    </source>
</reference>
<accession>A0A1H9RJB4</accession>
<gene>
    <name evidence="1" type="ORF">SAMN04488559_10478</name>
</gene>
<organism evidence="1 2">
    <name type="scientific">Isobaculum melis</name>
    <dbReference type="NCBI Taxonomy" id="142588"/>
    <lineage>
        <taxon>Bacteria</taxon>
        <taxon>Bacillati</taxon>
        <taxon>Bacillota</taxon>
        <taxon>Bacilli</taxon>
        <taxon>Lactobacillales</taxon>
        <taxon>Carnobacteriaceae</taxon>
        <taxon>Isobaculum</taxon>
    </lineage>
</organism>
<dbReference type="Gene3D" id="3.40.50.1000">
    <property type="entry name" value="HAD superfamily/HAD-like"/>
    <property type="match status" value="1"/>
</dbReference>
<proteinExistence type="predicted"/>
<dbReference type="InterPro" id="IPR041492">
    <property type="entry name" value="HAD_2"/>
</dbReference>
<name>A0A1H9RJB4_9LACT</name>
<evidence type="ECO:0000313" key="1">
    <source>
        <dbReference type="EMBL" id="SER72635.1"/>
    </source>
</evidence>
<dbReference type="AlphaFoldDB" id="A0A1H9RJB4"/>
<protein>
    <submittedName>
        <fullName evidence="1">Haloacid dehalogenase superfamily, subfamily IA, variant 3 with third motif having DD or ED/haloacid dehalogenase superfamily, subfamily IA, variant 1 with third motif having Dx(3-4)D or Dx(3-4)E</fullName>
    </submittedName>
</protein>
<dbReference type="SUPFAM" id="SSF56784">
    <property type="entry name" value="HAD-like"/>
    <property type="match status" value="1"/>
</dbReference>
<dbReference type="NCBIfam" id="TIGR01549">
    <property type="entry name" value="HAD-SF-IA-v1"/>
    <property type="match status" value="1"/>
</dbReference>
<keyword evidence="2" id="KW-1185">Reference proteome</keyword>
<evidence type="ECO:0000313" key="2">
    <source>
        <dbReference type="Proteomes" id="UP000198948"/>
    </source>
</evidence>